<dbReference type="InterPro" id="IPR027417">
    <property type="entry name" value="P-loop_NTPase"/>
</dbReference>
<evidence type="ECO:0000313" key="2">
    <source>
        <dbReference type="EMBL" id="SER26663.1"/>
    </source>
</evidence>
<dbReference type="SUPFAM" id="SSF52540">
    <property type="entry name" value="P-loop containing nucleoside triphosphate hydrolases"/>
    <property type="match status" value="1"/>
</dbReference>
<reference evidence="2 3" key="1">
    <citation type="submission" date="2016-10" db="EMBL/GenBank/DDBJ databases">
        <authorList>
            <person name="de Groot N.N."/>
        </authorList>
    </citation>
    <scope>NUCLEOTIDE SEQUENCE [LARGE SCALE GENOMIC DNA]</scope>
    <source>
        <strain evidence="2 3">A52C2</strain>
    </source>
</reference>
<dbReference type="EMBL" id="FOFG01000014">
    <property type="protein sequence ID" value="SER26663.1"/>
    <property type="molecule type" value="Genomic_DNA"/>
</dbReference>
<dbReference type="Gene3D" id="3.40.50.300">
    <property type="entry name" value="P-loop containing nucleotide triphosphate hydrolases"/>
    <property type="match status" value="1"/>
</dbReference>
<dbReference type="Pfam" id="PF01656">
    <property type="entry name" value="CbiA"/>
    <property type="match status" value="1"/>
</dbReference>
<dbReference type="OrthoDB" id="9804460at2"/>
<dbReference type="STRING" id="1855383.SAMN05216548_11431"/>
<proteinExistence type="predicted"/>
<dbReference type="Proteomes" id="UP000199647">
    <property type="component" value="Unassembled WGS sequence"/>
</dbReference>
<organism evidence="2 3">
    <name type="scientific">Faunimonas pinastri</name>
    <dbReference type="NCBI Taxonomy" id="1855383"/>
    <lineage>
        <taxon>Bacteria</taxon>
        <taxon>Pseudomonadati</taxon>
        <taxon>Pseudomonadota</taxon>
        <taxon>Alphaproteobacteria</taxon>
        <taxon>Hyphomicrobiales</taxon>
        <taxon>Afifellaceae</taxon>
        <taxon>Faunimonas</taxon>
    </lineage>
</organism>
<gene>
    <name evidence="2" type="ORF">SAMN05216548_11431</name>
</gene>
<protein>
    <submittedName>
        <fullName evidence="2">Chromosome partitioning protein</fullName>
    </submittedName>
</protein>
<dbReference type="RefSeq" id="WP_092498470.1">
    <property type="nucleotide sequence ID" value="NZ_FOFG01000014.1"/>
</dbReference>
<dbReference type="CDD" id="cd02042">
    <property type="entry name" value="ParAB_family"/>
    <property type="match status" value="1"/>
</dbReference>
<dbReference type="InterPro" id="IPR002586">
    <property type="entry name" value="CobQ/CobB/MinD/ParA_Nub-bd_dom"/>
</dbReference>
<evidence type="ECO:0000313" key="3">
    <source>
        <dbReference type="Proteomes" id="UP000199647"/>
    </source>
</evidence>
<dbReference type="AlphaFoldDB" id="A0A1H9MU57"/>
<keyword evidence="3" id="KW-1185">Reference proteome</keyword>
<name>A0A1H9MU57_9HYPH</name>
<accession>A0A1H9MU57</accession>
<feature type="domain" description="CobQ/CobB/MinD/ParA nucleotide binding" evidence="1">
    <location>
        <begin position="7"/>
        <end position="170"/>
    </location>
</feature>
<evidence type="ECO:0000259" key="1">
    <source>
        <dbReference type="Pfam" id="PF01656"/>
    </source>
</evidence>
<sequence length="214" mass="23196">MPVSLSIACLSQKGGVGKSTLSRLIARTYAAAEWRVKIADFNPKQKTSVDWVALRLEQGVTPEIAAEAFNSVKTALKQDYDLMVFDGRPDSEPTTLEIAKEADLIVLPSGVSLDDMKPQVLFAHELRARGIDAKKIMFVINKTADSQVAIADAHRYLSDAGYKVAKNDLPMKTGYQIAQNSGRAVSETGFPTLNERAEALAGEIVARATELTGE</sequence>